<comment type="caution">
    <text evidence="3">The sequence shown here is derived from an EMBL/GenBank/DDBJ whole genome shotgun (WGS) entry which is preliminary data.</text>
</comment>
<name>A0A559LYQ1_9HELO</name>
<proteinExistence type="predicted"/>
<dbReference type="AlphaFoldDB" id="A0A559LYQ1"/>
<organism evidence="3 4">
    <name type="scientific">Lachnellula willkommii</name>
    <dbReference type="NCBI Taxonomy" id="215461"/>
    <lineage>
        <taxon>Eukaryota</taxon>
        <taxon>Fungi</taxon>
        <taxon>Dikarya</taxon>
        <taxon>Ascomycota</taxon>
        <taxon>Pezizomycotina</taxon>
        <taxon>Leotiomycetes</taxon>
        <taxon>Helotiales</taxon>
        <taxon>Lachnaceae</taxon>
        <taxon>Lachnellula</taxon>
    </lineage>
</organism>
<feature type="domain" description="F-box" evidence="2">
    <location>
        <begin position="48"/>
        <end position="80"/>
    </location>
</feature>
<dbReference type="Pfam" id="PF12937">
    <property type="entry name" value="F-box-like"/>
    <property type="match status" value="1"/>
</dbReference>
<dbReference type="EMBL" id="QGML01005320">
    <property type="protein sequence ID" value="TVY85837.1"/>
    <property type="molecule type" value="Genomic_DNA"/>
</dbReference>
<dbReference type="Proteomes" id="UP000315522">
    <property type="component" value="Unassembled WGS sequence"/>
</dbReference>
<keyword evidence="1" id="KW-0175">Coiled coil</keyword>
<evidence type="ECO:0000256" key="1">
    <source>
        <dbReference type="SAM" id="Coils"/>
    </source>
</evidence>
<evidence type="ECO:0000313" key="3">
    <source>
        <dbReference type="EMBL" id="TVY85837.1"/>
    </source>
</evidence>
<evidence type="ECO:0000313" key="4">
    <source>
        <dbReference type="Proteomes" id="UP000315522"/>
    </source>
</evidence>
<dbReference type="InterPro" id="IPR036047">
    <property type="entry name" value="F-box-like_dom_sf"/>
</dbReference>
<feature type="coiled-coil region" evidence="1">
    <location>
        <begin position="158"/>
        <end position="192"/>
    </location>
</feature>
<reference evidence="3 4" key="1">
    <citation type="submission" date="2018-05" db="EMBL/GenBank/DDBJ databases">
        <title>Genome sequencing and assembly of the regulated plant pathogen Lachnellula willkommii and related sister species for the development of diagnostic species identification markers.</title>
        <authorList>
            <person name="Giroux E."/>
            <person name="Bilodeau G."/>
        </authorList>
    </citation>
    <scope>NUCLEOTIDE SEQUENCE [LARGE SCALE GENOMIC DNA]</scope>
    <source>
        <strain evidence="3 4">CBS 172.35</strain>
    </source>
</reference>
<dbReference type="InterPro" id="IPR001810">
    <property type="entry name" value="F-box_dom"/>
</dbReference>
<dbReference type="SUPFAM" id="SSF81383">
    <property type="entry name" value="F-box domain"/>
    <property type="match status" value="1"/>
</dbReference>
<sequence>MARKNKTKRCKRGKKVARLCNDTAVLKTDTPEYQDEQSDRESIVPTLQTLPPELHLKIFDYLRDVNSACLGLTCKQFYGIHWELHGKVSLEAKTHFRHRAFTLHAALKDWMPGELEYYGPEEKFLTKWRRQVMHVIYRKEGIAWRAMMMDDASWERYCEDQEREFAELGRRMEEMERHLEELEENVNRLLDT</sequence>
<protein>
    <recommendedName>
        <fullName evidence="2">F-box domain-containing protein</fullName>
    </recommendedName>
</protein>
<evidence type="ECO:0000259" key="2">
    <source>
        <dbReference type="Pfam" id="PF12937"/>
    </source>
</evidence>
<gene>
    <name evidence="3" type="ORF">LAWI1_G008309</name>
</gene>
<accession>A0A559LYQ1</accession>
<keyword evidence="4" id="KW-1185">Reference proteome</keyword>